<organism evidence="3 4">
    <name type="scientific">Microbacterium thalassium</name>
    <dbReference type="NCBI Taxonomy" id="362649"/>
    <lineage>
        <taxon>Bacteria</taxon>
        <taxon>Bacillati</taxon>
        <taxon>Actinomycetota</taxon>
        <taxon>Actinomycetes</taxon>
        <taxon>Micrococcales</taxon>
        <taxon>Microbacteriaceae</taxon>
        <taxon>Microbacterium</taxon>
    </lineage>
</organism>
<dbReference type="PROSITE" id="PS51257">
    <property type="entry name" value="PROKAR_LIPOPROTEIN"/>
    <property type="match status" value="1"/>
</dbReference>
<feature type="domain" description="Septum formation-related" evidence="2">
    <location>
        <begin position="55"/>
        <end position="149"/>
    </location>
</feature>
<evidence type="ECO:0000259" key="2">
    <source>
        <dbReference type="Pfam" id="PF13845"/>
    </source>
</evidence>
<feature type="chain" id="PRO_5031522927" description="Septum formation-related domain-containing protein" evidence="1">
    <location>
        <begin position="27"/>
        <end position="164"/>
    </location>
</feature>
<keyword evidence="4" id="KW-1185">Reference proteome</keyword>
<feature type="signal peptide" evidence="1">
    <location>
        <begin position="1"/>
        <end position="26"/>
    </location>
</feature>
<name>A0A7X0FR33_9MICO</name>
<evidence type="ECO:0000313" key="3">
    <source>
        <dbReference type="EMBL" id="MBB6391582.1"/>
    </source>
</evidence>
<dbReference type="EMBL" id="JACHML010000001">
    <property type="protein sequence ID" value="MBB6391582.1"/>
    <property type="molecule type" value="Genomic_DNA"/>
</dbReference>
<dbReference type="Proteomes" id="UP000537775">
    <property type="component" value="Unassembled WGS sequence"/>
</dbReference>
<reference evidence="3 4" key="1">
    <citation type="submission" date="2020-08" db="EMBL/GenBank/DDBJ databases">
        <title>Sequencing the genomes of 1000 actinobacteria strains.</title>
        <authorList>
            <person name="Klenk H.-P."/>
        </authorList>
    </citation>
    <scope>NUCLEOTIDE SEQUENCE [LARGE SCALE GENOMIC DNA]</scope>
    <source>
        <strain evidence="3 4">DSM 12511</strain>
    </source>
</reference>
<evidence type="ECO:0000313" key="4">
    <source>
        <dbReference type="Proteomes" id="UP000537775"/>
    </source>
</evidence>
<accession>A0A7X0FR33</accession>
<evidence type="ECO:0000256" key="1">
    <source>
        <dbReference type="SAM" id="SignalP"/>
    </source>
</evidence>
<comment type="caution">
    <text evidence="3">The sequence shown here is derived from an EMBL/GenBank/DDBJ whole genome shotgun (WGS) entry which is preliminary data.</text>
</comment>
<gene>
    <name evidence="3" type="ORF">HD594_001895</name>
</gene>
<protein>
    <recommendedName>
        <fullName evidence="2">Septum formation-related domain-containing protein</fullName>
    </recommendedName>
</protein>
<dbReference type="InterPro" id="IPR026004">
    <property type="entry name" value="Septum_form"/>
</dbReference>
<proteinExistence type="predicted"/>
<dbReference type="Pfam" id="PF13845">
    <property type="entry name" value="Septum_form"/>
    <property type="match status" value="1"/>
</dbReference>
<sequence length="164" mass="17174">MNSSARRAAALMAVLGTLSLAGCSFAVTTDPVRDDETGEIVEGNASADVFALQVGDCLELIEGDGELTSVPVVPCSDPHADEVYFAYYYEDGDYPGEDAAFEEAAGVCVDEFDAFVGLAYAESTLDVYPIYPTVESWAGGDREALCLIYDPSGDVTGSLAGAAR</sequence>
<dbReference type="RefSeq" id="WP_184750738.1">
    <property type="nucleotide sequence ID" value="NZ_BAAAJR010000006.1"/>
</dbReference>
<dbReference type="AlphaFoldDB" id="A0A7X0FR33"/>
<keyword evidence="1" id="KW-0732">Signal</keyword>